<dbReference type="InterPro" id="IPR015860">
    <property type="entry name" value="ABC_transpr_TagH-like"/>
</dbReference>
<dbReference type="Pfam" id="PF00005">
    <property type="entry name" value="ABC_tran"/>
    <property type="match status" value="1"/>
</dbReference>
<proteinExistence type="inferred from homology"/>
<dbReference type="GO" id="GO:0140359">
    <property type="term" value="F:ABC-type transporter activity"/>
    <property type="evidence" value="ECO:0007669"/>
    <property type="project" value="InterPro"/>
</dbReference>
<dbReference type="Proteomes" id="UP000242637">
    <property type="component" value="Chromosome 1"/>
</dbReference>
<reference evidence="8 10" key="2">
    <citation type="submission" date="2018-06" db="EMBL/GenBank/DDBJ databases">
        <authorList>
            <consortium name="Pathogen Informatics"/>
            <person name="Doyle S."/>
        </authorList>
    </citation>
    <scope>NUCLEOTIDE SEQUENCE [LARGE SCALE GENOMIC DNA]</scope>
    <source>
        <strain evidence="8 10">NCTC7915</strain>
    </source>
</reference>
<evidence type="ECO:0000256" key="4">
    <source>
        <dbReference type="ARBA" id="ARBA00022840"/>
    </source>
</evidence>
<dbReference type="Proteomes" id="UP000254118">
    <property type="component" value="Unassembled WGS sequence"/>
</dbReference>
<dbReference type="InterPro" id="IPR003593">
    <property type="entry name" value="AAA+_ATPase"/>
</dbReference>
<dbReference type="PROSITE" id="PS50893">
    <property type="entry name" value="ABC_TRANSPORTER_2"/>
    <property type="match status" value="1"/>
</dbReference>
<keyword evidence="4 7" id="KW-0067">ATP-binding</keyword>
<reference evidence="7 9" key="1">
    <citation type="submission" date="2017-06" db="EMBL/GenBank/DDBJ databases">
        <authorList>
            <consortium name="Pathogen Informatics"/>
        </authorList>
    </citation>
    <scope>NUCLEOTIDE SEQUENCE [LARGE SCALE GENOMIC DNA]</scope>
    <source>
        <strain evidence="7 9">NCTC13039</strain>
    </source>
</reference>
<dbReference type="InterPro" id="IPR050683">
    <property type="entry name" value="Bact_Polysacc_Export_ATP-bd"/>
</dbReference>
<dbReference type="SMART" id="SM00382">
    <property type="entry name" value="AAA"/>
    <property type="match status" value="1"/>
</dbReference>
<evidence type="ECO:0000256" key="3">
    <source>
        <dbReference type="ARBA" id="ARBA00022741"/>
    </source>
</evidence>
<keyword evidence="3" id="KW-0547">Nucleotide-binding</keyword>
<dbReference type="SUPFAM" id="SSF52540">
    <property type="entry name" value="P-loop containing nucleoside triphosphate hydrolases"/>
    <property type="match status" value="1"/>
</dbReference>
<dbReference type="GeneID" id="63460432"/>
<accession>A0A239VUY3</accession>
<keyword evidence="2" id="KW-0813">Transport</keyword>
<dbReference type="PANTHER" id="PTHR46743:SF2">
    <property type="entry name" value="TEICHOIC ACIDS EXPORT ATP-BINDING PROTEIN TAGH"/>
    <property type="match status" value="1"/>
</dbReference>
<feature type="domain" description="ABC transporter" evidence="6">
    <location>
        <begin position="102"/>
        <end position="321"/>
    </location>
</feature>
<dbReference type="RefSeq" id="WP_197697054.1">
    <property type="nucleotide sequence ID" value="NZ_JAAFNI010000001.1"/>
</dbReference>
<evidence type="ECO:0000256" key="2">
    <source>
        <dbReference type="ARBA" id="ARBA00022448"/>
    </source>
</evidence>
<dbReference type="InterPro" id="IPR003439">
    <property type="entry name" value="ABC_transporter-like_ATP-bd"/>
</dbReference>
<evidence type="ECO:0000256" key="1">
    <source>
        <dbReference type="ARBA" id="ARBA00005417"/>
    </source>
</evidence>
<gene>
    <name evidence="7" type="primary">tagH</name>
    <name evidence="8" type="ORF">NCTC7915_01626</name>
    <name evidence="7" type="ORF">SAMEA4475696_02272</name>
</gene>
<evidence type="ECO:0000313" key="8">
    <source>
        <dbReference type="EMBL" id="STD11644.1"/>
    </source>
</evidence>
<dbReference type="AlphaFoldDB" id="A0A239VUY3"/>
<dbReference type="KEGG" id="dco:SAMEA4475696_2272"/>
<evidence type="ECO:0000313" key="9">
    <source>
        <dbReference type="Proteomes" id="UP000242637"/>
    </source>
</evidence>
<feature type="region of interest" description="Disordered" evidence="5">
    <location>
        <begin position="1"/>
        <end position="43"/>
    </location>
</feature>
<name>A0A239VUY3_9MICO</name>
<organism evidence="7 9">
    <name type="scientific">Dermatophilus congolensis</name>
    <dbReference type="NCBI Taxonomy" id="1863"/>
    <lineage>
        <taxon>Bacteria</taxon>
        <taxon>Bacillati</taxon>
        <taxon>Actinomycetota</taxon>
        <taxon>Actinomycetes</taxon>
        <taxon>Micrococcales</taxon>
        <taxon>Dermatophilaceae</taxon>
        <taxon>Dermatophilus</taxon>
    </lineage>
</organism>
<dbReference type="GO" id="GO:0016887">
    <property type="term" value="F:ATP hydrolysis activity"/>
    <property type="evidence" value="ECO:0007669"/>
    <property type="project" value="InterPro"/>
</dbReference>
<dbReference type="Gene3D" id="3.40.50.300">
    <property type="entry name" value="P-loop containing nucleotide triphosphate hydrolases"/>
    <property type="match status" value="1"/>
</dbReference>
<dbReference type="CDD" id="cd03220">
    <property type="entry name" value="ABC_KpsT_Wzt"/>
    <property type="match status" value="1"/>
</dbReference>
<dbReference type="GO" id="GO:0016020">
    <property type="term" value="C:membrane"/>
    <property type="evidence" value="ECO:0007669"/>
    <property type="project" value="InterPro"/>
</dbReference>
<feature type="compositionally biased region" description="Basic and acidic residues" evidence="5">
    <location>
        <begin position="1"/>
        <end position="20"/>
    </location>
</feature>
<dbReference type="EC" id="3.6.3.40" evidence="7"/>
<dbReference type="GO" id="GO:0005524">
    <property type="term" value="F:ATP binding"/>
    <property type="evidence" value="ECO:0007669"/>
    <property type="project" value="UniProtKB-KW"/>
</dbReference>
<evidence type="ECO:0000259" key="6">
    <source>
        <dbReference type="PROSITE" id="PS50893"/>
    </source>
</evidence>
<sequence>MTEEQNNREAQKLAAQEKARAASAERAASEAKPGSNSEALVGGVFSMRSGKSAKTGSIRYRGEKEQLRDNTGRTDLAVSVQHLHITYRTTFERVPTFKNAIVRAGRGERAVIEVNAINDISFDVPNGTAIGIIGANGAGKSTLLRAIAGILPPNHGQIEVWGRASTLLALGVGFNGMLSGRENIILGGLASGLSRAEVEERAEEVAEWAELGAFIDAPMRTYSSGMYSRLAFAVAVHMKPDILMIDEALSTGDATFRAKANAKMAELRASARAMFLVSHGLSSIKEMCNDAIWLHKGRIMMHASPEECIDAYTEFVKVGKTPATMDEI</sequence>
<dbReference type="EMBL" id="UFYA01000001">
    <property type="protein sequence ID" value="STD11644.1"/>
    <property type="molecule type" value="Genomic_DNA"/>
</dbReference>
<dbReference type="EMBL" id="LT906453">
    <property type="protein sequence ID" value="SNV25560.1"/>
    <property type="molecule type" value="Genomic_DNA"/>
</dbReference>
<keyword evidence="9" id="KW-1185">Reference proteome</keyword>
<evidence type="ECO:0000313" key="7">
    <source>
        <dbReference type="EMBL" id="SNV25560.1"/>
    </source>
</evidence>
<dbReference type="STRING" id="1121387.GCA_000429885_00637"/>
<evidence type="ECO:0000313" key="10">
    <source>
        <dbReference type="Proteomes" id="UP000254118"/>
    </source>
</evidence>
<keyword evidence="7" id="KW-0378">Hydrolase</keyword>
<comment type="similarity">
    <text evidence="1">Belongs to the ABC transporter superfamily.</text>
</comment>
<protein>
    <submittedName>
        <fullName evidence="7">Teichoic acids export ATP-binding protein TagH</fullName>
        <ecNumber evidence="7">3.6.3.40</ecNumber>
    </submittedName>
</protein>
<evidence type="ECO:0000256" key="5">
    <source>
        <dbReference type="SAM" id="MobiDB-lite"/>
    </source>
</evidence>
<dbReference type="InterPro" id="IPR027417">
    <property type="entry name" value="P-loop_NTPase"/>
</dbReference>
<dbReference type="PANTHER" id="PTHR46743">
    <property type="entry name" value="TEICHOIC ACIDS EXPORT ATP-BINDING PROTEIN TAGH"/>
    <property type="match status" value="1"/>
</dbReference>